<evidence type="ECO:0000313" key="4">
    <source>
        <dbReference type="Proteomes" id="UP001495779"/>
    </source>
</evidence>
<feature type="compositionally biased region" description="Basic and acidic residues" evidence="1">
    <location>
        <begin position="443"/>
        <end position="462"/>
    </location>
</feature>
<name>A0ABD5L858_PROST</name>
<feature type="domain" description="Surface presentation of antigen" evidence="2">
    <location>
        <begin position="384"/>
        <end position="460"/>
    </location>
</feature>
<sequence>MTTIKLELNESNVVPIDKQTMPAGNGKPLDNLSVLKKQMKALAAKHAHRSTPKKHRKKLAEECIVPLLMQLPIHLRHTETAEKLMAFCQLGLNVEKGADETFQGEHLAAEILPVATVSMLQKDGGGIFGNFNNTQQHHFPKSQLKATPEKQALFGETINKNIADSLQPSLATQQAKPQRSVQQLASSNLLSPIKSRDIPQSNIDLTHVETSQVPVQPSVITPKIHHGIQSPSLLSEIQDGVQWPVILSETAPTTQSSTTLPDTQHASSLAFAEAHPTENVTLNTFTAPSLSLEKQRTAVTEQPINVPMDTESTQSTPVSQVQSLAERLDVLEQQNGTLPAPMNANIQVHTTAQARQSTTVAMNTAQVRAEMTEQMTEKVAKIEGRSLTYTFSRWQSSPAVTFELNPRGGELLASTTSQEVHQVLRENQHLFRGEQPLSIRYEGQQHEKQRQQQQEHTEPEDN</sequence>
<dbReference type="RefSeq" id="WP_249999635.1">
    <property type="nucleotide sequence ID" value="NZ_CP095443.1"/>
</dbReference>
<evidence type="ECO:0000313" key="3">
    <source>
        <dbReference type="EMBL" id="MER5077699.1"/>
    </source>
</evidence>
<evidence type="ECO:0000259" key="2">
    <source>
        <dbReference type="Pfam" id="PF02510"/>
    </source>
</evidence>
<evidence type="ECO:0000256" key="1">
    <source>
        <dbReference type="SAM" id="MobiDB-lite"/>
    </source>
</evidence>
<proteinExistence type="predicted"/>
<reference evidence="3 4" key="1">
    <citation type="submission" date="2021-04" db="EMBL/GenBank/DDBJ databases">
        <title>Determining the burden of carbapenem-resistant Enterobacterales from a tertiary public heath setting in Bangladesh: a clinical, epidemiological, and molecular study.</title>
        <authorList>
            <person name="Farzana R."/>
            <person name="Walsh T.R."/>
        </authorList>
    </citation>
    <scope>NUCLEOTIDE SEQUENCE [LARGE SCALE GENOMIC DNA]</scope>
    <source>
        <strain evidence="4">dmpro_s316</strain>
    </source>
</reference>
<comment type="caution">
    <text evidence="3">The sequence shown here is derived from an EMBL/GenBank/DDBJ whole genome shotgun (WGS) entry which is preliminary data.</text>
</comment>
<dbReference type="Proteomes" id="UP001495779">
    <property type="component" value="Unassembled WGS sequence"/>
</dbReference>
<feature type="region of interest" description="Disordered" evidence="1">
    <location>
        <begin position="434"/>
        <end position="462"/>
    </location>
</feature>
<dbReference type="Pfam" id="PF02510">
    <property type="entry name" value="SPAN"/>
    <property type="match status" value="1"/>
</dbReference>
<protein>
    <recommendedName>
        <fullName evidence="2">Surface presentation of antigen domain-containing protein</fullName>
    </recommendedName>
</protein>
<organism evidence="3 4">
    <name type="scientific">Providencia stuartii</name>
    <dbReference type="NCBI Taxonomy" id="588"/>
    <lineage>
        <taxon>Bacteria</taxon>
        <taxon>Pseudomonadati</taxon>
        <taxon>Pseudomonadota</taxon>
        <taxon>Gammaproteobacteria</taxon>
        <taxon>Enterobacterales</taxon>
        <taxon>Morganellaceae</taxon>
        <taxon>Providencia</taxon>
    </lineage>
</organism>
<accession>A0ABD5L858</accession>
<gene>
    <name evidence="3" type="ORF">KDV35_12635</name>
</gene>
<dbReference type="EMBL" id="JAGSRH010000017">
    <property type="protein sequence ID" value="MER5077699.1"/>
    <property type="molecule type" value="Genomic_DNA"/>
</dbReference>
<dbReference type="AlphaFoldDB" id="A0ABD5L858"/>
<dbReference type="InterPro" id="IPR056746">
    <property type="entry name" value="SPAN_dom"/>
</dbReference>